<evidence type="ECO:0000313" key="7">
    <source>
        <dbReference type="Proteomes" id="UP000751190"/>
    </source>
</evidence>
<dbReference type="Gene3D" id="3.30.200.20">
    <property type="entry name" value="Phosphorylase Kinase, domain 1"/>
    <property type="match status" value="1"/>
</dbReference>
<dbReference type="EMBL" id="JAGTXO010000012">
    <property type="protein sequence ID" value="KAG8464760.1"/>
    <property type="molecule type" value="Genomic_DNA"/>
</dbReference>
<feature type="compositionally biased region" description="Low complexity" evidence="4">
    <location>
        <begin position="224"/>
        <end position="234"/>
    </location>
</feature>
<dbReference type="GO" id="GO:0035556">
    <property type="term" value="P:intracellular signal transduction"/>
    <property type="evidence" value="ECO:0007669"/>
    <property type="project" value="TreeGrafter"/>
</dbReference>
<sequence length="496" mass="53773">MPLARWRFPFRLKLFSHDWLRKGPQWMRSSMRGGTFTVDARPWSSDGSFEESEPMVPSKRLHRDLDLDVTFDDEPAPAPPSAPVPCGAVAPLRAADAVPGATGAKARKVVHHYELGELLGRGTYGKVKRAVDTRTGTEYAVKIVKKSFLKRQRRFDANSGEYASAYEDVLREVAILKKLSHANVVRLHEVIDDPEMDKMYLVLELVRGGPALGERPAPHGGPGRPALGARRPAPVGEGEGAEAPSAVVAHPTCARQPLSEADARRCVSDVLAGLEYLHFQGIVHRDLKPENILRDSRTGRFLICDLGVSLLADDGVAAGSAGTPAYSPPEVLRRDADCYSGRAADVWSLGVTMFELLTGRLPFDADGLDGLVDAVSTQPLPLPPPGAPDALPNSACDLLRRMTRKAPAERISIADARKHPWVTAGGEHTRPSAAEAGDDGARVSISVSPEDLQSALLELDRSLHLIESSSSQRLSAAQMQRASLTSEMRRYRSAVH</sequence>
<evidence type="ECO:0000259" key="5">
    <source>
        <dbReference type="PROSITE" id="PS50011"/>
    </source>
</evidence>
<feature type="domain" description="Protein kinase" evidence="5">
    <location>
        <begin position="113"/>
        <end position="422"/>
    </location>
</feature>
<protein>
    <recommendedName>
        <fullName evidence="5">Protein kinase domain-containing protein</fullName>
    </recommendedName>
</protein>
<dbReference type="SMART" id="SM00220">
    <property type="entry name" value="S_TKc"/>
    <property type="match status" value="1"/>
</dbReference>
<evidence type="ECO:0000313" key="6">
    <source>
        <dbReference type="EMBL" id="KAG8464760.1"/>
    </source>
</evidence>
<dbReference type="Gene3D" id="1.10.510.10">
    <property type="entry name" value="Transferase(Phosphotransferase) domain 1"/>
    <property type="match status" value="1"/>
</dbReference>
<evidence type="ECO:0000256" key="4">
    <source>
        <dbReference type="SAM" id="MobiDB-lite"/>
    </source>
</evidence>
<dbReference type="PANTHER" id="PTHR24346">
    <property type="entry name" value="MAP/MICROTUBULE AFFINITY-REGULATING KINASE"/>
    <property type="match status" value="1"/>
</dbReference>
<dbReference type="InterPro" id="IPR011009">
    <property type="entry name" value="Kinase-like_dom_sf"/>
</dbReference>
<dbReference type="InterPro" id="IPR000719">
    <property type="entry name" value="Prot_kinase_dom"/>
</dbReference>
<feature type="region of interest" description="Disordered" evidence="4">
    <location>
        <begin position="473"/>
        <end position="496"/>
    </location>
</feature>
<dbReference type="Pfam" id="PF00069">
    <property type="entry name" value="Pkinase"/>
    <property type="match status" value="2"/>
</dbReference>
<evidence type="ECO:0000256" key="2">
    <source>
        <dbReference type="ARBA" id="ARBA00022840"/>
    </source>
</evidence>
<dbReference type="OrthoDB" id="68483at2759"/>
<feature type="compositionally biased region" description="Polar residues" evidence="4">
    <location>
        <begin position="473"/>
        <end position="486"/>
    </location>
</feature>
<gene>
    <name evidence="6" type="ORF">KFE25_010128</name>
</gene>
<dbReference type="SUPFAM" id="SSF56112">
    <property type="entry name" value="Protein kinase-like (PK-like)"/>
    <property type="match status" value="1"/>
</dbReference>
<feature type="region of interest" description="Disordered" evidence="4">
    <location>
        <begin position="213"/>
        <end position="247"/>
    </location>
</feature>
<dbReference type="PROSITE" id="PS50011">
    <property type="entry name" value="PROTEIN_KINASE_DOM"/>
    <property type="match status" value="1"/>
</dbReference>
<name>A0A8J5XKG9_DIALT</name>
<dbReference type="PANTHER" id="PTHR24346:SF30">
    <property type="entry name" value="MATERNAL EMBRYONIC LEUCINE ZIPPER KINASE"/>
    <property type="match status" value="1"/>
</dbReference>
<dbReference type="AlphaFoldDB" id="A0A8J5XKG9"/>
<dbReference type="InterPro" id="IPR017441">
    <property type="entry name" value="Protein_kinase_ATP_BS"/>
</dbReference>
<proteinExistence type="predicted"/>
<accession>A0A8J5XKG9</accession>
<comment type="caution">
    <text evidence="6">The sequence shown here is derived from an EMBL/GenBank/DDBJ whole genome shotgun (WGS) entry which is preliminary data.</text>
</comment>
<dbReference type="GO" id="GO:0005524">
    <property type="term" value="F:ATP binding"/>
    <property type="evidence" value="ECO:0007669"/>
    <property type="project" value="UniProtKB-UniRule"/>
</dbReference>
<dbReference type="PROSITE" id="PS00107">
    <property type="entry name" value="PROTEIN_KINASE_ATP"/>
    <property type="match status" value="1"/>
</dbReference>
<organism evidence="6 7">
    <name type="scientific">Diacronema lutheri</name>
    <name type="common">Unicellular marine alga</name>
    <name type="synonym">Monochrysis lutheri</name>
    <dbReference type="NCBI Taxonomy" id="2081491"/>
    <lineage>
        <taxon>Eukaryota</taxon>
        <taxon>Haptista</taxon>
        <taxon>Haptophyta</taxon>
        <taxon>Pavlovophyceae</taxon>
        <taxon>Pavlovales</taxon>
        <taxon>Pavlovaceae</taxon>
        <taxon>Diacronema</taxon>
    </lineage>
</organism>
<keyword evidence="2 3" id="KW-0067">ATP-binding</keyword>
<feature type="binding site" evidence="3">
    <location>
        <position position="146"/>
    </location>
    <ligand>
        <name>ATP</name>
        <dbReference type="ChEBI" id="CHEBI:30616"/>
    </ligand>
</feature>
<keyword evidence="1 3" id="KW-0547">Nucleotide-binding</keyword>
<reference evidence="6" key="1">
    <citation type="submission" date="2021-05" db="EMBL/GenBank/DDBJ databases">
        <title>The genome of the haptophyte Pavlova lutheri (Diacronema luteri, Pavlovales) - a model for lipid biosynthesis in eukaryotic algae.</title>
        <authorList>
            <person name="Hulatt C.J."/>
            <person name="Posewitz M.C."/>
        </authorList>
    </citation>
    <scope>NUCLEOTIDE SEQUENCE</scope>
    <source>
        <strain evidence="6">NIVA-4/92</strain>
    </source>
</reference>
<dbReference type="GO" id="GO:0005737">
    <property type="term" value="C:cytoplasm"/>
    <property type="evidence" value="ECO:0007669"/>
    <property type="project" value="TreeGrafter"/>
</dbReference>
<keyword evidence="7" id="KW-1185">Reference proteome</keyword>
<evidence type="ECO:0000256" key="3">
    <source>
        <dbReference type="PROSITE-ProRule" id="PRU10141"/>
    </source>
</evidence>
<dbReference type="Proteomes" id="UP000751190">
    <property type="component" value="Unassembled WGS sequence"/>
</dbReference>
<evidence type="ECO:0000256" key="1">
    <source>
        <dbReference type="ARBA" id="ARBA00022741"/>
    </source>
</evidence>
<dbReference type="GO" id="GO:0004674">
    <property type="term" value="F:protein serine/threonine kinase activity"/>
    <property type="evidence" value="ECO:0007669"/>
    <property type="project" value="TreeGrafter"/>
</dbReference>
<dbReference type="CDD" id="cd14008">
    <property type="entry name" value="STKc_LKB1_CaMKK"/>
    <property type="match status" value="1"/>
</dbReference>